<feature type="compositionally biased region" description="Basic and acidic residues" evidence="1">
    <location>
        <begin position="1"/>
        <end position="28"/>
    </location>
</feature>
<evidence type="ECO:0000313" key="3">
    <source>
        <dbReference type="EMBL" id="RMI39720.1"/>
    </source>
</evidence>
<feature type="region of interest" description="Disordered" evidence="1">
    <location>
        <begin position="1"/>
        <end position="72"/>
    </location>
</feature>
<name>A0A3M2LS44_9ACTN</name>
<dbReference type="Pfam" id="PF04149">
    <property type="entry name" value="DUF397"/>
    <property type="match status" value="1"/>
</dbReference>
<gene>
    <name evidence="3" type="ORF">EBO15_28905</name>
</gene>
<feature type="domain" description="DUF397" evidence="2">
    <location>
        <begin position="238"/>
        <end position="291"/>
    </location>
</feature>
<feature type="region of interest" description="Disordered" evidence="1">
    <location>
        <begin position="122"/>
        <end position="143"/>
    </location>
</feature>
<dbReference type="Proteomes" id="UP000282674">
    <property type="component" value="Unassembled WGS sequence"/>
</dbReference>
<evidence type="ECO:0000256" key="1">
    <source>
        <dbReference type="SAM" id="MobiDB-lite"/>
    </source>
</evidence>
<proteinExistence type="predicted"/>
<reference evidence="3 4" key="1">
    <citation type="submission" date="2018-10" db="EMBL/GenBank/DDBJ databases">
        <title>Isolation from soil.</title>
        <authorList>
            <person name="Hu J."/>
        </authorList>
    </citation>
    <scope>NUCLEOTIDE SEQUENCE [LARGE SCALE GENOMIC DNA]</scope>
    <source>
        <strain evidence="3 4">NEAU-Ht49</strain>
    </source>
</reference>
<feature type="compositionally biased region" description="Basic and acidic residues" evidence="1">
    <location>
        <begin position="53"/>
        <end position="70"/>
    </location>
</feature>
<organism evidence="3 4">
    <name type="scientific">Actinomadura harenae</name>
    <dbReference type="NCBI Taxonomy" id="2483351"/>
    <lineage>
        <taxon>Bacteria</taxon>
        <taxon>Bacillati</taxon>
        <taxon>Actinomycetota</taxon>
        <taxon>Actinomycetes</taxon>
        <taxon>Streptosporangiales</taxon>
        <taxon>Thermomonosporaceae</taxon>
        <taxon>Actinomadura</taxon>
    </lineage>
</organism>
<protein>
    <submittedName>
        <fullName evidence="3">DUF397 domain-containing protein</fullName>
    </submittedName>
</protein>
<comment type="caution">
    <text evidence="3">The sequence shown here is derived from an EMBL/GenBank/DDBJ whole genome shotgun (WGS) entry which is preliminary data.</text>
</comment>
<dbReference type="EMBL" id="RFFG01000063">
    <property type="protein sequence ID" value="RMI39720.1"/>
    <property type="molecule type" value="Genomic_DNA"/>
</dbReference>
<keyword evidence="4" id="KW-1185">Reference proteome</keyword>
<accession>A0A3M2LS44</accession>
<dbReference type="OrthoDB" id="4570646at2"/>
<sequence>MGIKNGERKEDLEGQRRRPRHVLQDGRHLPPHVGALQGDRAPRRRPPGLPRVPDLRGHGDVLPLLRREPDQWPASDRGIRARCVQRQRVPGLGGGLVGRETQAPGDLHEAERPLLLLRHRRGRPAQAGERQEGDARAVSGPDRCRAASERLDQRDSGGYRIPPGPDRELHCPWPRGWHPRWLHGIRRNRDVDQRTHAGRQIPVALRDAQGICHFRIRVTCSDQETPGGIVKLVDQAAAQWRKSSHSGHEGGQCVEVADLTGSVGVRDSKAPDRGRLVLDGREWRSFVRSVRELAA</sequence>
<evidence type="ECO:0000259" key="2">
    <source>
        <dbReference type="Pfam" id="PF04149"/>
    </source>
</evidence>
<evidence type="ECO:0000313" key="4">
    <source>
        <dbReference type="Proteomes" id="UP000282674"/>
    </source>
</evidence>
<dbReference type="InterPro" id="IPR007278">
    <property type="entry name" value="DUF397"/>
</dbReference>
<dbReference type="AlphaFoldDB" id="A0A3M2LS44"/>